<dbReference type="GO" id="GO:0042274">
    <property type="term" value="P:ribosomal small subunit biogenesis"/>
    <property type="evidence" value="ECO:0007669"/>
    <property type="project" value="InterPro"/>
</dbReference>
<evidence type="ECO:0000256" key="1">
    <source>
        <dbReference type="ARBA" id="ARBA00009078"/>
    </source>
</evidence>
<name>A0A167FNQ5_CALVF</name>
<dbReference type="InterPro" id="IPR007307">
    <property type="entry name" value="Ltv1"/>
</dbReference>
<dbReference type="GO" id="GO:0030688">
    <property type="term" value="C:preribosome, small subunit precursor"/>
    <property type="evidence" value="ECO:0007669"/>
    <property type="project" value="TreeGrafter"/>
</dbReference>
<feature type="compositionally biased region" description="Low complexity" evidence="2">
    <location>
        <begin position="348"/>
        <end position="363"/>
    </location>
</feature>
<dbReference type="STRING" id="1330018.A0A167FNQ5"/>
<feature type="compositionally biased region" description="Acidic residues" evidence="2">
    <location>
        <begin position="273"/>
        <end position="291"/>
    </location>
</feature>
<accession>A0A167FNQ5</accession>
<dbReference type="EMBL" id="KV417371">
    <property type="protein sequence ID" value="KZO89686.1"/>
    <property type="molecule type" value="Genomic_DNA"/>
</dbReference>
<dbReference type="GO" id="GO:0000056">
    <property type="term" value="P:ribosomal small subunit export from nucleus"/>
    <property type="evidence" value="ECO:0007669"/>
    <property type="project" value="TreeGrafter"/>
</dbReference>
<reference evidence="3 4" key="1">
    <citation type="journal article" date="2016" name="Mol. Biol. Evol.">
        <title>Comparative Genomics of Early-Diverging Mushroom-Forming Fungi Provides Insights into the Origins of Lignocellulose Decay Capabilities.</title>
        <authorList>
            <person name="Nagy L.G."/>
            <person name="Riley R."/>
            <person name="Tritt A."/>
            <person name="Adam C."/>
            <person name="Daum C."/>
            <person name="Floudas D."/>
            <person name="Sun H."/>
            <person name="Yadav J.S."/>
            <person name="Pangilinan J."/>
            <person name="Larsson K.H."/>
            <person name="Matsuura K."/>
            <person name="Barry K."/>
            <person name="Labutti K."/>
            <person name="Kuo R."/>
            <person name="Ohm R.A."/>
            <person name="Bhattacharya S.S."/>
            <person name="Shirouzu T."/>
            <person name="Yoshinaga Y."/>
            <person name="Martin F.M."/>
            <person name="Grigoriev I.V."/>
            <person name="Hibbett D.S."/>
        </authorList>
    </citation>
    <scope>NUCLEOTIDE SEQUENCE [LARGE SCALE GENOMIC DNA]</scope>
    <source>
        <strain evidence="3 4">TUFC12733</strain>
    </source>
</reference>
<feature type="compositionally biased region" description="Basic and acidic residues" evidence="2">
    <location>
        <begin position="525"/>
        <end position="545"/>
    </location>
</feature>
<feature type="compositionally biased region" description="Basic and acidic residues" evidence="2">
    <location>
        <begin position="368"/>
        <end position="381"/>
    </location>
</feature>
<feature type="region of interest" description="Disordered" evidence="2">
    <location>
        <begin position="507"/>
        <end position="598"/>
    </location>
</feature>
<dbReference type="PANTHER" id="PTHR21531:SF0">
    <property type="entry name" value="PROTEIN LTV1 HOMOLOG"/>
    <property type="match status" value="1"/>
</dbReference>
<dbReference type="Pfam" id="PF04180">
    <property type="entry name" value="LTV"/>
    <property type="match status" value="1"/>
</dbReference>
<feature type="region of interest" description="Disordered" evidence="2">
    <location>
        <begin position="209"/>
        <end position="252"/>
    </location>
</feature>
<evidence type="ECO:0000313" key="4">
    <source>
        <dbReference type="Proteomes" id="UP000076738"/>
    </source>
</evidence>
<gene>
    <name evidence="3" type="ORF">CALVIDRAFT_543366</name>
</gene>
<dbReference type="GO" id="GO:0005829">
    <property type="term" value="C:cytosol"/>
    <property type="evidence" value="ECO:0007669"/>
    <property type="project" value="TreeGrafter"/>
</dbReference>
<protein>
    <submittedName>
        <fullName evidence="3">Low temperature viability protein</fullName>
    </submittedName>
</protein>
<feature type="region of interest" description="Disordered" evidence="2">
    <location>
        <begin position="265"/>
        <end position="291"/>
    </location>
</feature>
<dbReference type="PANTHER" id="PTHR21531">
    <property type="entry name" value="LOW-TEMPERATURE VIABILITY PROTEIN LTV1-RELATED"/>
    <property type="match status" value="1"/>
</dbReference>
<dbReference type="OrthoDB" id="5852896at2759"/>
<feature type="region of interest" description="Disordered" evidence="2">
    <location>
        <begin position="307"/>
        <end position="408"/>
    </location>
</feature>
<evidence type="ECO:0000256" key="2">
    <source>
        <dbReference type="SAM" id="MobiDB-lite"/>
    </source>
</evidence>
<keyword evidence="4" id="KW-1185">Reference proteome</keyword>
<comment type="similarity">
    <text evidence="1">Belongs to the LTV1 family.</text>
</comment>
<feature type="compositionally biased region" description="Basic and acidic residues" evidence="2">
    <location>
        <begin position="555"/>
        <end position="584"/>
    </location>
</feature>
<evidence type="ECO:0000313" key="3">
    <source>
        <dbReference type="EMBL" id="KZO89686.1"/>
    </source>
</evidence>
<organism evidence="3 4">
    <name type="scientific">Calocera viscosa (strain TUFC12733)</name>
    <dbReference type="NCBI Taxonomy" id="1330018"/>
    <lineage>
        <taxon>Eukaryota</taxon>
        <taxon>Fungi</taxon>
        <taxon>Dikarya</taxon>
        <taxon>Basidiomycota</taxon>
        <taxon>Agaricomycotina</taxon>
        <taxon>Dacrymycetes</taxon>
        <taxon>Dacrymycetales</taxon>
        <taxon>Dacrymycetaceae</taxon>
        <taxon>Calocera</taxon>
    </lineage>
</organism>
<dbReference type="Proteomes" id="UP000076738">
    <property type="component" value="Unassembled WGS sequence"/>
</dbReference>
<dbReference type="AlphaFoldDB" id="A0A167FNQ5"/>
<feature type="compositionally biased region" description="Acidic residues" evidence="2">
    <location>
        <begin position="383"/>
        <end position="399"/>
    </location>
</feature>
<proteinExistence type="inferred from homology"/>
<dbReference type="GO" id="GO:0005634">
    <property type="term" value="C:nucleus"/>
    <property type="evidence" value="ECO:0007669"/>
    <property type="project" value="TreeGrafter"/>
</dbReference>
<sequence>MPPKSKSIFRQPGVQHFQLVHRSQRDPRINDPSASKHVLKGFERGNVVKKGKSRAELESILGEEAAQERANVGEAAVYGIYFDDTEYDYMQHLRPIGDADEGVIDSVLLEAPEAAKSKSKSKGKGKGKAVDLELRLPADSLPSEKLRSQTEAQDSLLSIPQSLAGFRPDMDPHLRQTLEALEDDAFVVDDQLETGEEDPEDWFGALLEDGEVDGDEGGDRREWEFEEWGLDDQGRPEGGLGEGEGDEEVDDLARRVKAFQLAQARAEGLDGGSEVEGEEEEEVEEIEVDESEMNAIRSRLAAFQISHKEAASDAWSDEERDEFRSEAGSTLPPLPVIGGKRRRPGAYSDASGFSMSSSSIWRSAGQKMVDDRFDEVEKAYEEGASDEDEEEEDEDENDEPPNLVNSRADFEAVIDGFMQQYEQVGNHVRPTSEKLDTLRRAMGEDLRLNGIPTARVRENDDEDILMPVDVDEIKDTWDVESILSTYSNLENHPRVISAREDVGRGVKRIRLDNRTGLPTVEEEGAESKRSRRPPREEQPSPEKRQKLAPKVPIARSKDESAEEKKARKAAVKQERQERRADKKATKTAFSTERKHQLKNGPAVSIAAVAMKL</sequence>